<keyword evidence="2" id="KW-1185">Reference proteome</keyword>
<dbReference type="AlphaFoldDB" id="A0A5S9QQG8"/>
<name>A0A5S9QQG8_MYCVN</name>
<dbReference type="EMBL" id="CACSIP010000019">
    <property type="protein sequence ID" value="CAA0121543.1"/>
    <property type="molecule type" value="Genomic_DNA"/>
</dbReference>
<sequence>MTKKQTKTTKHTIEFSNNTPGFQATLPLYCM</sequence>
<gene>
    <name evidence="1" type="ORF">AELLOGFF_04352</name>
</gene>
<proteinExistence type="predicted"/>
<dbReference type="Proteomes" id="UP000430146">
    <property type="component" value="Unassembled WGS sequence"/>
</dbReference>
<accession>A0A5S9QQG8</accession>
<reference evidence="1 2" key="1">
    <citation type="submission" date="2019-11" db="EMBL/GenBank/DDBJ databases">
        <authorList>
            <person name="Holert J."/>
        </authorList>
    </citation>
    <scope>NUCLEOTIDE SEQUENCE [LARGE SCALE GENOMIC DNA]</scope>
    <source>
        <strain evidence="1">BC8_1</strain>
    </source>
</reference>
<evidence type="ECO:0000313" key="1">
    <source>
        <dbReference type="EMBL" id="CAA0121543.1"/>
    </source>
</evidence>
<protein>
    <submittedName>
        <fullName evidence="1">Uncharacterized protein</fullName>
    </submittedName>
</protein>
<organism evidence="1 2">
    <name type="scientific">Mycolicibacterium vanbaalenii</name>
    <name type="common">Mycobacterium vanbaalenii</name>
    <dbReference type="NCBI Taxonomy" id="110539"/>
    <lineage>
        <taxon>Bacteria</taxon>
        <taxon>Bacillati</taxon>
        <taxon>Actinomycetota</taxon>
        <taxon>Actinomycetes</taxon>
        <taxon>Mycobacteriales</taxon>
        <taxon>Mycobacteriaceae</taxon>
        <taxon>Mycolicibacterium</taxon>
    </lineage>
</organism>
<evidence type="ECO:0000313" key="2">
    <source>
        <dbReference type="Proteomes" id="UP000430146"/>
    </source>
</evidence>